<dbReference type="SUPFAM" id="SSF48371">
    <property type="entry name" value="ARM repeat"/>
    <property type="match status" value="1"/>
</dbReference>
<dbReference type="GO" id="GO:0003729">
    <property type="term" value="F:mRNA binding"/>
    <property type="evidence" value="ECO:0007669"/>
    <property type="project" value="TreeGrafter"/>
</dbReference>
<accession>A0A915KV92</accession>
<dbReference type="OMA" id="IMHTCIM"/>
<dbReference type="GO" id="GO:0016281">
    <property type="term" value="C:eukaryotic translation initiation factor 4F complex"/>
    <property type="evidence" value="ECO:0007669"/>
    <property type="project" value="TreeGrafter"/>
</dbReference>
<dbReference type="InterPro" id="IPR016024">
    <property type="entry name" value="ARM-type_fold"/>
</dbReference>
<organism evidence="2 3">
    <name type="scientific">Romanomermis culicivorax</name>
    <name type="common">Nematode worm</name>
    <dbReference type="NCBI Taxonomy" id="13658"/>
    <lineage>
        <taxon>Eukaryota</taxon>
        <taxon>Metazoa</taxon>
        <taxon>Ecdysozoa</taxon>
        <taxon>Nematoda</taxon>
        <taxon>Enoplea</taxon>
        <taxon>Dorylaimia</taxon>
        <taxon>Mermithida</taxon>
        <taxon>Mermithoidea</taxon>
        <taxon>Mermithidae</taxon>
        <taxon>Romanomermis</taxon>
    </lineage>
</organism>
<dbReference type="Pfam" id="PF02854">
    <property type="entry name" value="MIF4G"/>
    <property type="match status" value="1"/>
</dbReference>
<evidence type="ECO:0000313" key="2">
    <source>
        <dbReference type="Proteomes" id="UP000887565"/>
    </source>
</evidence>
<sequence>MVLAQTNSEWHKKTLGVCAKMSTSSEIQLHRVANPWKPIRQRKVDSDPEIYKTETDDVMLSQASGTYPYEEYMGTDITYSFEAKNEAKGIVKSVGRNFFGGELFWDVRALLNKITPQTFEDLSKDLYDLWARADTNNRADSVIDILFRKVCDEPTFAELYASLCSGLCAHQVTFPPPQDCGINTFNFLLLMKFYIKCVDVEKKILKDNLEEKVNKYKWRIFGSIRFVGELYKFGLLTQYLAHICVHRLINKAQQFDEEVTQCLCQLLTNIGGKLENEKADVKNRVSGAYVEKYFEVLKSLQKDSRFCKRIQFEILNLIELREVHHWKPRRHKGGPKKLEELRADIELEKMADNFEFKFCGKRRDYERIGGTSYGLISSS</sequence>
<dbReference type="PANTHER" id="PTHR23253">
    <property type="entry name" value="EUKARYOTIC TRANSLATION INITIATION FACTOR 4 GAMMA"/>
    <property type="match status" value="1"/>
</dbReference>
<protein>
    <submittedName>
        <fullName evidence="3">MIF4G domain-containing protein</fullName>
    </submittedName>
</protein>
<evidence type="ECO:0000313" key="3">
    <source>
        <dbReference type="WBParaSite" id="nRc.2.0.1.t42062-RA"/>
    </source>
</evidence>
<feature type="domain" description="MIF4G" evidence="1">
    <location>
        <begin position="104"/>
        <end position="324"/>
    </location>
</feature>
<dbReference type="SMART" id="SM00543">
    <property type="entry name" value="MIF4G"/>
    <property type="match status" value="1"/>
</dbReference>
<proteinExistence type="predicted"/>
<evidence type="ECO:0000259" key="1">
    <source>
        <dbReference type="SMART" id="SM00543"/>
    </source>
</evidence>
<dbReference type="Proteomes" id="UP000887565">
    <property type="component" value="Unplaced"/>
</dbReference>
<name>A0A915KV92_ROMCU</name>
<dbReference type="AlphaFoldDB" id="A0A915KV92"/>
<dbReference type="WBParaSite" id="nRc.2.0.1.t42062-RA">
    <property type="protein sequence ID" value="nRc.2.0.1.t42062-RA"/>
    <property type="gene ID" value="nRc.2.0.1.g42062"/>
</dbReference>
<dbReference type="InterPro" id="IPR003890">
    <property type="entry name" value="MIF4G-like_typ-3"/>
</dbReference>
<dbReference type="Gene3D" id="1.25.40.180">
    <property type="match status" value="1"/>
</dbReference>
<dbReference type="GO" id="GO:0003743">
    <property type="term" value="F:translation initiation factor activity"/>
    <property type="evidence" value="ECO:0007669"/>
    <property type="project" value="TreeGrafter"/>
</dbReference>
<reference evidence="3" key="1">
    <citation type="submission" date="2022-11" db="UniProtKB">
        <authorList>
            <consortium name="WormBaseParasite"/>
        </authorList>
    </citation>
    <scope>IDENTIFICATION</scope>
</reference>
<keyword evidence="2" id="KW-1185">Reference proteome</keyword>
<dbReference type="PANTHER" id="PTHR23253:SF78">
    <property type="entry name" value="EUKARYOTIC TRANSLATION INITIATION FACTOR 4G1, ISOFORM B-RELATED"/>
    <property type="match status" value="1"/>
</dbReference>